<feature type="region of interest" description="Disordered" evidence="1">
    <location>
        <begin position="148"/>
        <end position="208"/>
    </location>
</feature>
<accession>A0A1V3X860</accession>
<evidence type="ECO:0000313" key="4">
    <source>
        <dbReference type="Proteomes" id="UP000188532"/>
    </source>
</evidence>
<proteinExistence type="predicted"/>
<feature type="compositionally biased region" description="Gly residues" evidence="1">
    <location>
        <begin position="148"/>
        <end position="157"/>
    </location>
</feature>
<evidence type="ECO:0000313" key="3">
    <source>
        <dbReference type="EMBL" id="OOK74651.1"/>
    </source>
</evidence>
<dbReference type="SUPFAM" id="SSF140459">
    <property type="entry name" value="PE/PPE dimer-like"/>
    <property type="match status" value="1"/>
</dbReference>
<dbReference type="AlphaFoldDB" id="A0A1V3X860"/>
<dbReference type="Gene3D" id="1.10.287.850">
    <property type="entry name" value="HP0062-like domain"/>
    <property type="match status" value="1"/>
</dbReference>
<gene>
    <name evidence="3" type="ORF">BZL29_4671</name>
</gene>
<dbReference type="EMBL" id="MVBN01000004">
    <property type="protein sequence ID" value="OOK74651.1"/>
    <property type="molecule type" value="Genomic_DNA"/>
</dbReference>
<evidence type="ECO:0000256" key="1">
    <source>
        <dbReference type="SAM" id="MobiDB-lite"/>
    </source>
</evidence>
<dbReference type="Proteomes" id="UP000188532">
    <property type="component" value="Unassembled WGS sequence"/>
</dbReference>
<comment type="caution">
    <text evidence="3">The sequence shown here is derived from an EMBL/GenBank/DDBJ whole genome shotgun (WGS) entry which is preliminary data.</text>
</comment>
<evidence type="ECO:0000259" key="2">
    <source>
        <dbReference type="Pfam" id="PF00934"/>
    </source>
</evidence>
<sequence>MSSFLFAVPDELAAASSSLTSLGSSIREARVAAAGSTTSIVAAAEDEVSAAVARLFGGYAQQFQALGAQASLFHDQFVQALNGGGFLYAATEAASASPLQAAASAAAGVQDAINTPVQQFTGRPLFGPGTNGAPGTGQAGGPGGWLWGNGGDGGSGTPGTATSPAGGSGGPVGRHSCSARAVTAGPVGPPMRAAARPAVPEATVVQAG</sequence>
<feature type="domain" description="PE" evidence="2">
    <location>
        <begin position="5"/>
        <end position="94"/>
    </location>
</feature>
<dbReference type="InterPro" id="IPR000084">
    <property type="entry name" value="PE-PGRS_N"/>
</dbReference>
<dbReference type="Pfam" id="PF00934">
    <property type="entry name" value="PE"/>
    <property type="match status" value="1"/>
</dbReference>
<reference evidence="3 4" key="1">
    <citation type="submission" date="2017-02" db="EMBL/GenBank/DDBJ databases">
        <title>Complete genome sequences of Mycobacterium kansasii strains isolated from rhesus macaques.</title>
        <authorList>
            <person name="Panda A."/>
            <person name="Nagaraj S."/>
            <person name="Zhao X."/>
            <person name="Tettelin H."/>
            <person name="Detolla L.J."/>
        </authorList>
    </citation>
    <scope>NUCLEOTIDE SEQUENCE [LARGE SCALE GENOMIC DNA]</scope>
    <source>
        <strain evidence="3 4">11-3469</strain>
    </source>
</reference>
<dbReference type="InterPro" id="IPR038332">
    <property type="entry name" value="PPE_sf"/>
</dbReference>
<dbReference type="STRING" id="1768.B1T50_11610"/>
<name>A0A1V3X860_MYCKA</name>
<feature type="compositionally biased region" description="Low complexity" evidence="1">
    <location>
        <begin position="184"/>
        <end position="200"/>
    </location>
</feature>
<organism evidence="3 4">
    <name type="scientific">Mycobacterium kansasii</name>
    <dbReference type="NCBI Taxonomy" id="1768"/>
    <lineage>
        <taxon>Bacteria</taxon>
        <taxon>Bacillati</taxon>
        <taxon>Actinomycetota</taxon>
        <taxon>Actinomycetes</taxon>
        <taxon>Mycobacteriales</taxon>
        <taxon>Mycobacteriaceae</taxon>
        <taxon>Mycobacterium</taxon>
    </lineage>
</organism>
<protein>
    <submittedName>
        <fullName evidence="3">PE family protein</fullName>
    </submittedName>
</protein>